<evidence type="ECO:0000256" key="1">
    <source>
        <dbReference type="ARBA" id="ARBA00004141"/>
    </source>
</evidence>
<comment type="subcellular location">
    <subcellularLocation>
        <location evidence="1">Membrane</location>
        <topology evidence="1">Multi-pass membrane protein</topology>
    </subcellularLocation>
</comment>
<dbReference type="Gene3D" id="1.10.287.70">
    <property type="match status" value="1"/>
</dbReference>
<feature type="transmembrane region" description="Helical" evidence="5">
    <location>
        <begin position="92"/>
        <end position="112"/>
    </location>
</feature>
<evidence type="ECO:0000256" key="3">
    <source>
        <dbReference type="ARBA" id="ARBA00022989"/>
    </source>
</evidence>
<dbReference type="InterPro" id="IPR005821">
    <property type="entry name" value="Ion_trans_dom"/>
</dbReference>
<organism evidence="7 8">
    <name type="scientific">Helicobacter macacae MIT 99-5501</name>
    <dbReference type="NCBI Taxonomy" id="1357400"/>
    <lineage>
        <taxon>Bacteria</taxon>
        <taxon>Pseudomonadati</taxon>
        <taxon>Campylobacterota</taxon>
        <taxon>Epsilonproteobacteria</taxon>
        <taxon>Campylobacterales</taxon>
        <taxon>Helicobacteraceae</taxon>
        <taxon>Helicobacter</taxon>
    </lineage>
</organism>
<dbReference type="InterPro" id="IPR043203">
    <property type="entry name" value="VGCC_Ca_Na"/>
</dbReference>
<sequence>MSNVLHKPRKNLRNFFETKIYAFGISLIIVINAITLGLETSAYFRINAELILNVIDEICLGIFALELFLRIFAFGFGFFIDKNQKGWNLFDFIIIALSIFGISEMSILRSLRIFRVLRLVSVLPQMRLITEAMLHTLPSLVSILALILVFFYMYGVLCVNLFGGAFPQFFGTLGVSFYTLFQIMTLDSWSSNIALPIIKVYPYAWIVFISFILIISYVVLNLIVGVVVEAIAEIKERTRKAKS</sequence>
<dbReference type="PANTHER" id="PTHR10037">
    <property type="entry name" value="VOLTAGE-GATED CATION CHANNEL CALCIUM AND SODIUM"/>
    <property type="match status" value="1"/>
</dbReference>
<evidence type="ECO:0000313" key="7">
    <source>
        <dbReference type="EMBL" id="ETD23265.1"/>
    </source>
</evidence>
<protein>
    <recommendedName>
        <fullName evidence="6">Ion transport domain-containing protein</fullName>
    </recommendedName>
</protein>
<feature type="transmembrane region" description="Helical" evidence="5">
    <location>
        <begin position="161"/>
        <end position="183"/>
    </location>
</feature>
<dbReference type="Gene3D" id="1.20.120.350">
    <property type="entry name" value="Voltage-gated potassium channels. Chain C"/>
    <property type="match status" value="1"/>
</dbReference>
<feature type="domain" description="Ion transport" evidence="6">
    <location>
        <begin position="19"/>
        <end position="238"/>
    </location>
</feature>
<dbReference type="GO" id="GO:0001518">
    <property type="term" value="C:voltage-gated sodium channel complex"/>
    <property type="evidence" value="ECO:0007669"/>
    <property type="project" value="TreeGrafter"/>
</dbReference>
<evidence type="ECO:0000259" key="6">
    <source>
        <dbReference type="Pfam" id="PF00520"/>
    </source>
</evidence>
<proteinExistence type="predicted"/>
<keyword evidence="4 5" id="KW-0472">Membrane</keyword>
<keyword evidence="8" id="KW-1185">Reference proteome</keyword>
<comment type="caution">
    <text evidence="7">The sequence shown here is derived from an EMBL/GenBank/DDBJ whole genome shotgun (WGS) entry which is preliminary data.</text>
</comment>
<dbReference type="Proteomes" id="UP000018731">
    <property type="component" value="Unassembled WGS sequence"/>
</dbReference>
<dbReference type="PATRIC" id="fig|1357400.3.peg.1449"/>
<evidence type="ECO:0000313" key="8">
    <source>
        <dbReference type="Proteomes" id="UP000018731"/>
    </source>
</evidence>
<dbReference type="SUPFAM" id="SSF81324">
    <property type="entry name" value="Voltage-gated potassium channels"/>
    <property type="match status" value="1"/>
</dbReference>
<feature type="transmembrane region" description="Helical" evidence="5">
    <location>
        <begin position="132"/>
        <end position="154"/>
    </location>
</feature>
<accession>V8C8A7</accession>
<feature type="transmembrane region" description="Helical" evidence="5">
    <location>
        <begin position="203"/>
        <end position="232"/>
    </location>
</feature>
<evidence type="ECO:0000256" key="2">
    <source>
        <dbReference type="ARBA" id="ARBA00022692"/>
    </source>
</evidence>
<dbReference type="HOGENOM" id="CLU_055047_0_0_7"/>
<dbReference type="STRING" id="1357400.HMPREF2086_01064"/>
<evidence type="ECO:0000256" key="4">
    <source>
        <dbReference type="ARBA" id="ARBA00023136"/>
    </source>
</evidence>
<dbReference type="PANTHER" id="PTHR10037:SF62">
    <property type="entry name" value="SODIUM CHANNEL PROTEIN 60E"/>
    <property type="match status" value="1"/>
</dbReference>
<keyword evidence="3 5" id="KW-1133">Transmembrane helix</keyword>
<dbReference type="GO" id="GO:0005248">
    <property type="term" value="F:voltage-gated sodium channel activity"/>
    <property type="evidence" value="ECO:0007669"/>
    <property type="project" value="TreeGrafter"/>
</dbReference>
<feature type="transmembrane region" description="Helical" evidence="5">
    <location>
        <begin position="20"/>
        <end position="38"/>
    </location>
</feature>
<dbReference type="EMBL" id="AZJI01000005">
    <property type="protein sequence ID" value="ETD23265.1"/>
    <property type="molecule type" value="Genomic_DNA"/>
</dbReference>
<name>V8C8A7_9HELI</name>
<dbReference type="Pfam" id="PF00520">
    <property type="entry name" value="Ion_trans"/>
    <property type="match status" value="1"/>
</dbReference>
<gene>
    <name evidence="7" type="ORF">HMPREF2086_01064</name>
</gene>
<dbReference type="OrthoDB" id="5297065at2"/>
<reference evidence="7 8" key="1">
    <citation type="journal article" date="2014" name="Genome Announc.">
        <title>Draft genome sequences of six enterohepatic helicobacter species isolated from humans and one from rhesus macaques.</title>
        <authorList>
            <person name="Shen Z."/>
            <person name="Sheh A."/>
            <person name="Young S.K."/>
            <person name="Abouelliel A."/>
            <person name="Ward D.V."/>
            <person name="Earl A.M."/>
            <person name="Fox J.G."/>
        </authorList>
    </citation>
    <scope>NUCLEOTIDE SEQUENCE [LARGE SCALE GENOMIC DNA]</scope>
    <source>
        <strain evidence="7 8">MIT 99-5501</strain>
    </source>
</reference>
<feature type="transmembrane region" description="Helical" evidence="5">
    <location>
        <begin position="58"/>
        <end position="80"/>
    </location>
</feature>
<evidence type="ECO:0000256" key="5">
    <source>
        <dbReference type="SAM" id="Phobius"/>
    </source>
</evidence>
<dbReference type="eggNOG" id="ENOG502Z7ZD">
    <property type="taxonomic scope" value="Bacteria"/>
</dbReference>
<dbReference type="AlphaFoldDB" id="V8C8A7"/>
<dbReference type="RefSeq" id="WP_023927790.1">
    <property type="nucleotide sequence ID" value="NZ_KI669454.1"/>
</dbReference>
<dbReference type="InterPro" id="IPR027359">
    <property type="entry name" value="Volt_channel_dom_sf"/>
</dbReference>
<keyword evidence="2 5" id="KW-0812">Transmembrane</keyword>